<dbReference type="InterPro" id="IPR035919">
    <property type="entry name" value="EAL_sf"/>
</dbReference>
<sequence>MTLFRQLQIFVTIMLLAVLGIVLQINFNDTKEYVRNQLYTNAKNTANSLSLSMSPFMDDLSIMQTMINAMFDGGYFEEITLIKQDGTIAYSKSENIAVEGVPQLFIDMVKLEAPVAEAAVSGGWNIYGTLKVKVHLGHSYLRLWETFKQLCIWFVVLGGLASLASYFILKLILFSLDAIKAQAEAVGNNEFIINERVPKTPELRQVVLAINAMVQKVQTIYNREVETLQKYQELQYRDAQTGLFNRKYFIKQFSNFIASNDERSKGEVILFSFEGLEKVHQISGFQVVQQLYDFTSATMKECTSGKLYSFVSCLNSNDFVITMPASDAEESTLCTKIIYSKIKDFVDANREFSGHAEFAAGIVSYNETDSISSVLTKADYALSAAKNSVEPHFDHFKDDGTKLILGKLEWKKMIESALSDQRFMLTSQPVVSEIGELHQEIFINMIDLQGQIQRAGYFMPMVIKLSLANDVDQYVLRHATDFLEKNQNITLAVNVSNDFLKDRESFTWFRKFLSAVRHLNERLVFEIPDEAIGKNFDICLDFSGLLKGTGFKFGIDRFVMNETSVKYLHLLKPDYIKIEQDYLLDIENNGDAGVALNAFLTITESLGIKLIATKIENDEQKAVLESRQIKYFQGRGIADVSPLGDKK</sequence>
<dbReference type="PROSITE" id="PS50885">
    <property type="entry name" value="HAMP"/>
    <property type="match status" value="1"/>
</dbReference>
<dbReference type="PROSITE" id="PS50887">
    <property type="entry name" value="GGDEF"/>
    <property type="match status" value="1"/>
</dbReference>
<keyword evidence="1" id="KW-0472">Membrane</keyword>
<dbReference type="InterPro" id="IPR001633">
    <property type="entry name" value="EAL_dom"/>
</dbReference>
<dbReference type="Pfam" id="PF16448">
    <property type="entry name" value="LapD_MoxY_N"/>
    <property type="match status" value="1"/>
</dbReference>
<dbReference type="Gene3D" id="6.20.270.20">
    <property type="entry name" value="LapD/MoxY periplasmic domain"/>
    <property type="match status" value="1"/>
</dbReference>
<dbReference type="AlphaFoldDB" id="A0A3R5V1G5"/>
<evidence type="ECO:0000313" key="6">
    <source>
        <dbReference type="Proteomes" id="UP000287502"/>
    </source>
</evidence>
<dbReference type="Gene3D" id="3.30.110.200">
    <property type="match status" value="1"/>
</dbReference>
<feature type="domain" description="HAMP" evidence="3">
    <location>
        <begin position="170"/>
        <end position="222"/>
    </location>
</feature>
<dbReference type="SUPFAM" id="SSF55073">
    <property type="entry name" value="Nucleotide cyclase"/>
    <property type="match status" value="1"/>
</dbReference>
<dbReference type="InterPro" id="IPR050706">
    <property type="entry name" value="Cyclic-di-GMP_PDE-like"/>
</dbReference>
<keyword evidence="6" id="KW-1185">Reference proteome</keyword>
<dbReference type="OrthoDB" id="9777298at2"/>
<reference evidence="5 6" key="1">
    <citation type="submission" date="2019-01" db="EMBL/GenBank/DDBJ databases">
        <title>Geovibrio thiophilus DSM 11263, complete genome.</title>
        <authorList>
            <person name="Spring S."/>
            <person name="Bunk B."/>
            <person name="Sproer C."/>
        </authorList>
    </citation>
    <scope>NUCLEOTIDE SEQUENCE [LARGE SCALE GENOMIC DNA]</scope>
    <source>
        <strain evidence="5 6">DSM 11263</strain>
    </source>
</reference>
<dbReference type="InterPro" id="IPR000160">
    <property type="entry name" value="GGDEF_dom"/>
</dbReference>
<dbReference type="EMBL" id="CP035108">
    <property type="protein sequence ID" value="QAR33331.1"/>
    <property type="molecule type" value="Genomic_DNA"/>
</dbReference>
<feature type="transmembrane region" description="Helical" evidence="1">
    <location>
        <begin position="150"/>
        <end position="169"/>
    </location>
</feature>
<dbReference type="SUPFAM" id="SSF141868">
    <property type="entry name" value="EAL domain-like"/>
    <property type="match status" value="1"/>
</dbReference>
<evidence type="ECO:0000259" key="4">
    <source>
        <dbReference type="PROSITE" id="PS50887"/>
    </source>
</evidence>
<dbReference type="CDD" id="cd01948">
    <property type="entry name" value="EAL"/>
    <property type="match status" value="1"/>
</dbReference>
<dbReference type="SMART" id="SM00267">
    <property type="entry name" value="GGDEF"/>
    <property type="match status" value="1"/>
</dbReference>
<name>A0A3R5V1G5_9BACT</name>
<keyword evidence="1" id="KW-1133">Transmembrane helix</keyword>
<accession>A0A3R5V1G5</accession>
<dbReference type="Gene3D" id="3.30.70.270">
    <property type="match status" value="1"/>
</dbReference>
<dbReference type="Gene3D" id="3.20.20.450">
    <property type="entry name" value="EAL domain"/>
    <property type="match status" value="1"/>
</dbReference>
<gene>
    <name evidence="5" type="ORF">EP073_07930</name>
</gene>
<evidence type="ECO:0000259" key="3">
    <source>
        <dbReference type="PROSITE" id="PS50885"/>
    </source>
</evidence>
<evidence type="ECO:0000313" key="5">
    <source>
        <dbReference type="EMBL" id="QAR33331.1"/>
    </source>
</evidence>
<evidence type="ECO:0000256" key="1">
    <source>
        <dbReference type="SAM" id="Phobius"/>
    </source>
</evidence>
<dbReference type="InterPro" id="IPR042461">
    <property type="entry name" value="LapD_MoxY_peri_C"/>
</dbReference>
<organism evidence="5 6">
    <name type="scientific">Geovibrio thiophilus</name>
    <dbReference type="NCBI Taxonomy" id="139438"/>
    <lineage>
        <taxon>Bacteria</taxon>
        <taxon>Pseudomonadati</taxon>
        <taxon>Deferribacterota</taxon>
        <taxon>Deferribacteres</taxon>
        <taxon>Deferribacterales</taxon>
        <taxon>Geovibrionaceae</taxon>
        <taxon>Geovibrio</taxon>
    </lineage>
</organism>
<dbReference type="GO" id="GO:0071111">
    <property type="term" value="F:cyclic-guanylate-specific phosphodiesterase activity"/>
    <property type="evidence" value="ECO:0007669"/>
    <property type="project" value="InterPro"/>
</dbReference>
<protein>
    <submittedName>
        <fullName evidence="5">EAL domain-containing protein</fullName>
    </submittedName>
</protein>
<dbReference type="RefSeq" id="WP_128466617.1">
    <property type="nucleotide sequence ID" value="NZ_CP035108.1"/>
</dbReference>
<dbReference type="SMART" id="SM00052">
    <property type="entry name" value="EAL"/>
    <property type="match status" value="1"/>
</dbReference>
<keyword evidence="1" id="KW-0812">Transmembrane</keyword>
<dbReference type="InterPro" id="IPR043128">
    <property type="entry name" value="Rev_trsase/Diguanyl_cyclase"/>
</dbReference>
<dbReference type="PANTHER" id="PTHR33121">
    <property type="entry name" value="CYCLIC DI-GMP PHOSPHODIESTERASE PDEF"/>
    <property type="match status" value="1"/>
</dbReference>
<dbReference type="Pfam" id="PF00563">
    <property type="entry name" value="EAL"/>
    <property type="match status" value="1"/>
</dbReference>
<dbReference type="InterPro" id="IPR029787">
    <property type="entry name" value="Nucleotide_cyclase"/>
</dbReference>
<dbReference type="Proteomes" id="UP000287502">
    <property type="component" value="Chromosome"/>
</dbReference>
<dbReference type="Pfam" id="PF00990">
    <property type="entry name" value="GGDEF"/>
    <property type="match status" value="1"/>
</dbReference>
<dbReference type="GO" id="GO:0016020">
    <property type="term" value="C:membrane"/>
    <property type="evidence" value="ECO:0007669"/>
    <property type="project" value="InterPro"/>
</dbReference>
<dbReference type="GO" id="GO:0007165">
    <property type="term" value="P:signal transduction"/>
    <property type="evidence" value="ECO:0007669"/>
    <property type="project" value="InterPro"/>
</dbReference>
<dbReference type="InterPro" id="IPR003660">
    <property type="entry name" value="HAMP_dom"/>
</dbReference>
<dbReference type="PROSITE" id="PS50883">
    <property type="entry name" value="EAL"/>
    <property type="match status" value="1"/>
</dbReference>
<dbReference type="KEGG" id="gtl:EP073_07930"/>
<feature type="domain" description="EAL" evidence="2">
    <location>
        <begin position="407"/>
        <end position="647"/>
    </location>
</feature>
<dbReference type="PANTHER" id="PTHR33121:SF79">
    <property type="entry name" value="CYCLIC DI-GMP PHOSPHODIESTERASE PDED-RELATED"/>
    <property type="match status" value="1"/>
</dbReference>
<proteinExistence type="predicted"/>
<evidence type="ECO:0000259" key="2">
    <source>
        <dbReference type="PROSITE" id="PS50883"/>
    </source>
</evidence>
<feature type="transmembrane region" description="Helical" evidence="1">
    <location>
        <begin position="6"/>
        <end position="27"/>
    </location>
</feature>
<dbReference type="InterPro" id="IPR032244">
    <property type="entry name" value="LapD_MoxY_N"/>
</dbReference>
<feature type="domain" description="GGDEF" evidence="4">
    <location>
        <begin position="264"/>
        <end position="398"/>
    </location>
</feature>